<organism evidence="3 4">
    <name type="scientific">Trifolium subterraneum</name>
    <name type="common">Subterranean clover</name>
    <dbReference type="NCBI Taxonomy" id="3900"/>
    <lineage>
        <taxon>Eukaryota</taxon>
        <taxon>Viridiplantae</taxon>
        <taxon>Streptophyta</taxon>
        <taxon>Embryophyta</taxon>
        <taxon>Tracheophyta</taxon>
        <taxon>Spermatophyta</taxon>
        <taxon>Magnoliopsida</taxon>
        <taxon>eudicotyledons</taxon>
        <taxon>Gunneridae</taxon>
        <taxon>Pentapetalae</taxon>
        <taxon>rosids</taxon>
        <taxon>fabids</taxon>
        <taxon>Fabales</taxon>
        <taxon>Fabaceae</taxon>
        <taxon>Papilionoideae</taxon>
        <taxon>50 kb inversion clade</taxon>
        <taxon>NPAAA clade</taxon>
        <taxon>Hologalegina</taxon>
        <taxon>IRL clade</taxon>
        <taxon>Trifolieae</taxon>
        <taxon>Trifolium</taxon>
    </lineage>
</organism>
<dbReference type="CDD" id="cd06222">
    <property type="entry name" value="RNase_H_like"/>
    <property type="match status" value="1"/>
</dbReference>
<feature type="signal peptide" evidence="1">
    <location>
        <begin position="1"/>
        <end position="23"/>
    </location>
</feature>
<dbReference type="AlphaFoldDB" id="A0A2Z6M4R5"/>
<dbReference type="InterPro" id="IPR002156">
    <property type="entry name" value="RNaseH_domain"/>
</dbReference>
<evidence type="ECO:0000256" key="1">
    <source>
        <dbReference type="SAM" id="SignalP"/>
    </source>
</evidence>
<accession>A0A2Z6M4R5</accession>
<evidence type="ECO:0000313" key="4">
    <source>
        <dbReference type="Proteomes" id="UP000242715"/>
    </source>
</evidence>
<feature type="chain" id="PRO_5016362006" description="RNase H type-1 domain-containing protein" evidence="1">
    <location>
        <begin position="24"/>
        <end position="155"/>
    </location>
</feature>
<reference evidence="4" key="1">
    <citation type="journal article" date="2017" name="Front. Plant Sci.">
        <title>Climate Clever Clovers: New Paradigm to Reduce the Environmental Footprint of Ruminants by Breeding Low Methanogenic Forages Utilizing Haplotype Variation.</title>
        <authorList>
            <person name="Kaur P."/>
            <person name="Appels R."/>
            <person name="Bayer P.E."/>
            <person name="Keeble-Gagnere G."/>
            <person name="Wang J."/>
            <person name="Hirakawa H."/>
            <person name="Shirasawa K."/>
            <person name="Vercoe P."/>
            <person name="Stefanova K."/>
            <person name="Durmic Z."/>
            <person name="Nichols P."/>
            <person name="Revell C."/>
            <person name="Isobe S.N."/>
            <person name="Edwards D."/>
            <person name="Erskine W."/>
        </authorList>
    </citation>
    <scope>NUCLEOTIDE SEQUENCE [LARGE SCALE GENOMIC DNA]</scope>
    <source>
        <strain evidence="4">cv. Daliak</strain>
    </source>
</reference>
<evidence type="ECO:0000313" key="3">
    <source>
        <dbReference type="EMBL" id="GAU25133.1"/>
    </source>
</evidence>
<feature type="domain" description="RNase H type-1" evidence="2">
    <location>
        <begin position="70"/>
        <end position="135"/>
    </location>
</feature>
<gene>
    <name evidence="3" type="ORF">TSUD_363030</name>
</gene>
<evidence type="ECO:0000259" key="2">
    <source>
        <dbReference type="Pfam" id="PF13456"/>
    </source>
</evidence>
<sequence length="155" mass="17224">MKIGRSVKIFGMIFGWMVNVVNTIPTELTDCAVADFVANGIWKMHELQNLLSVNVSEQGPDIRIWPGERAAKERNLSMIKPHIDSTVLIECLTRNKAGCAQGSNLINGIGSLLHNKWRVRVQHIYREANKVVDGLTSIGCLTDGQISLLNLHSFD</sequence>
<keyword evidence="4" id="KW-1185">Reference proteome</keyword>
<protein>
    <recommendedName>
        <fullName evidence="2">RNase H type-1 domain-containing protein</fullName>
    </recommendedName>
</protein>
<dbReference type="GO" id="GO:0004523">
    <property type="term" value="F:RNA-DNA hybrid ribonuclease activity"/>
    <property type="evidence" value="ECO:0007669"/>
    <property type="project" value="InterPro"/>
</dbReference>
<keyword evidence="1" id="KW-0732">Signal</keyword>
<dbReference type="Proteomes" id="UP000242715">
    <property type="component" value="Unassembled WGS sequence"/>
</dbReference>
<dbReference type="InterPro" id="IPR044730">
    <property type="entry name" value="RNase_H-like_dom_plant"/>
</dbReference>
<dbReference type="EMBL" id="DF973305">
    <property type="protein sequence ID" value="GAU25133.1"/>
    <property type="molecule type" value="Genomic_DNA"/>
</dbReference>
<proteinExistence type="predicted"/>
<name>A0A2Z6M4R5_TRISU</name>
<dbReference type="GO" id="GO:0003676">
    <property type="term" value="F:nucleic acid binding"/>
    <property type="evidence" value="ECO:0007669"/>
    <property type="project" value="InterPro"/>
</dbReference>
<dbReference type="Pfam" id="PF13456">
    <property type="entry name" value="RVT_3"/>
    <property type="match status" value="1"/>
</dbReference>